<evidence type="ECO:0000313" key="4">
    <source>
        <dbReference type="EMBL" id="MFI7589930.1"/>
    </source>
</evidence>
<proteinExistence type="inferred from homology"/>
<accession>A0ABW8AU55</accession>
<dbReference type="PROSITE" id="PS51462">
    <property type="entry name" value="NUDIX"/>
    <property type="match status" value="1"/>
</dbReference>
<gene>
    <name evidence="4" type="ORF">ACIB24_22905</name>
</gene>
<evidence type="ECO:0000313" key="5">
    <source>
        <dbReference type="Proteomes" id="UP001612915"/>
    </source>
</evidence>
<dbReference type="Pfam" id="PF00293">
    <property type="entry name" value="NUDIX"/>
    <property type="match status" value="1"/>
</dbReference>
<keyword evidence="2" id="KW-0378">Hydrolase</keyword>
<sequence>MSERHRSIVDVSLILWRDGRVLMLRRANASFANDMLCFPSGHLERDETVVEAMVREAGEEIGVRVDPAALRLAHVVHHTDEGVRGAGDRVGFFFEVDFEIDAVDGEPVNAEPHKHSELVWVDPHDLPADVVPYQAAGLLGHLDGTNLTLHGWD</sequence>
<feature type="domain" description="Nudix hydrolase" evidence="3">
    <location>
        <begin position="6"/>
        <end position="143"/>
    </location>
</feature>
<reference evidence="4 5" key="1">
    <citation type="submission" date="2024-10" db="EMBL/GenBank/DDBJ databases">
        <title>The Natural Products Discovery Center: Release of the First 8490 Sequenced Strains for Exploring Actinobacteria Biosynthetic Diversity.</title>
        <authorList>
            <person name="Kalkreuter E."/>
            <person name="Kautsar S.A."/>
            <person name="Yang D."/>
            <person name="Bader C.D."/>
            <person name="Teijaro C.N."/>
            <person name="Fluegel L."/>
            <person name="Davis C.M."/>
            <person name="Simpson J.R."/>
            <person name="Lauterbach L."/>
            <person name="Steele A.D."/>
            <person name="Gui C."/>
            <person name="Meng S."/>
            <person name="Li G."/>
            <person name="Viehrig K."/>
            <person name="Ye F."/>
            <person name="Su P."/>
            <person name="Kiefer A.F."/>
            <person name="Nichols A."/>
            <person name="Cepeda A.J."/>
            <person name="Yan W."/>
            <person name="Fan B."/>
            <person name="Jiang Y."/>
            <person name="Adhikari A."/>
            <person name="Zheng C.-J."/>
            <person name="Schuster L."/>
            <person name="Cowan T.M."/>
            <person name="Smanski M.J."/>
            <person name="Chevrette M.G."/>
            <person name="De Carvalho L.P.S."/>
            <person name="Shen B."/>
        </authorList>
    </citation>
    <scope>NUCLEOTIDE SEQUENCE [LARGE SCALE GENOMIC DNA]</scope>
    <source>
        <strain evidence="4 5">NPDC049639</strain>
    </source>
</reference>
<dbReference type="InterPro" id="IPR015797">
    <property type="entry name" value="NUDIX_hydrolase-like_dom_sf"/>
</dbReference>
<name>A0ABW8AU55_9ACTN</name>
<dbReference type="InterPro" id="IPR000086">
    <property type="entry name" value="NUDIX_hydrolase_dom"/>
</dbReference>
<dbReference type="PANTHER" id="PTHR43736">
    <property type="entry name" value="ADP-RIBOSE PYROPHOSPHATASE"/>
    <property type="match status" value="1"/>
</dbReference>
<evidence type="ECO:0000259" key="3">
    <source>
        <dbReference type="PROSITE" id="PS51462"/>
    </source>
</evidence>
<keyword evidence="5" id="KW-1185">Reference proteome</keyword>
<organism evidence="4 5">
    <name type="scientific">Spongisporangium articulatum</name>
    <dbReference type="NCBI Taxonomy" id="3362603"/>
    <lineage>
        <taxon>Bacteria</taxon>
        <taxon>Bacillati</taxon>
        <taxon>Actinomycetota</taxon>
        <taxon>Actinomycetes</taxon>
        <taxon>Kineosporiales</taxon>
        <taxon>Kineosporiaceae</taxon>
        <taxon>Spongisporangium</taxon>
    </lineage>
</organism>
<evidence type="ECO:0000256" key="2">
    <source>
        <dbReference type="ARBA" id="ARBA00022801"/>
    </source>
</evidence>
<evidence type="ECO:0000256" key="1">
    <source>
        <dbReference type="ARBA" id="ARBA00005582"/>
    </source>
</evidence>
<dbReference type="CDD" id="cd04683">
    <property type="entry name" value="NUDIX_Hydrolase"/>
    <property type="match status" value="1"/>
</dbReference>
<dbReference type="EMBL" id="JBITLV010000012">
    <property type="protein sequence ID" value="MFI7589930.1"/>
    <property type="molecule type" value="Genomic_DNA"/>
</dbReference>
<dbReference type="Proteomes" id="UP001612915">
    <property type="component" value="Unassembled WGS sequence"/>
</dbReference>
<dbReference type="PANTHER" id="PTHR43736:SF1">
    <property type="entry name" value="DIHYDRONEOPTERIN TRIPHOSPHATE DIPHOSPHATASE"/>
    <property type="match status" value="1"/>
</dbReference>
<dbReference type="RefSeq" id="WP_398284534.1">
    <property type="nucleotide sequence ID" value="NZ_JBITLV010000012.1"/>
</dbReference>
<dbReference type="PROSITE" id="PS00893">
    <property type="entry name" value="NUDIX_BOX"/>
    <property type="match status" value="1"/>
</dbReference>
<dbReference type="SUPFAM" id="SSF55811">
    <property type="entry name" value="Nudix"/>
    <property type="match status" value="1"/>
</dbReference>
<dbReference type="Gene3D" id="3.90.79.10">
    <property type="entry name" value="Nucleoside Triphosphate Pyrophosphohydrolase"/>
    <property type="match status" value="1"/>
</dbReference>
<comment type="similarity">
    <text evidence="1">Belongs to the Nudix hydrolase family.</text>
</comment>
<dbReference type="InterPro" id="IPR020084">
    <property type="entry name" value="NUDIX_hydrolase_CS"/>
</dbReference>
<comment type="caution">
    <text evidence="4">The sequence shown here is derived from an EMBL/GenBank/DDBJ whole genome shotgun (WGS) entry which is preliminary data.</text>
</comment>
<protein>
    <submittedName>
        <fullName evidence="4">NUDIX domain-containing protein</fullName>
    </submittedName>
</protein>